<evidence type="ECO:0000313" key="2">
    <source>
        <dbReference type="EMBL" id="MCT7317430.1"/>
    </source>
</evidence>
<protein>
    <recommendedName>
        <fullName evidence="4">J domain-containing protein</fullName>
    </recommendedName>
</protein>
<accession>A0AAE3I4E2</accession>
<dbReference type="RefSeq" id="WP_260800145.1">
    <property type="nucleotide sequence ID" value="NZ_JAOCQJ010000004.1"/>
</dbReference>
<gene>
    <name evidence="2" type="ORF">N5I87_15590</name>
</gene>
<reference evidence="2" key="2">
    <citation type="submission" date="2023-02" db="EMBL/GenBank/DDBJ databases">
        <authorList>
            <person name="Lu C.-H."/>
        </authorList>
    </citation>
    <scope>NUCLEOTIDE SEQUENCE</scope>
    <source>
        <strain evidence="2">22TCCZM01-4</strain>
    </source>
</reference>
<comment type="caution">
    <text evidence="2">The sequence shown here is derived from an EMBL/GenBank/DDBJ whole genome shotgun (WGS) entry which is preliminary data.</text>
</comment>
<dbReference type="EMBL" id="JAOCQJ010000004">
    <property type="protein sequence ID" value="MCT7317430.1"/>
    <property type="molecule type" value="Genomic_DNA"/>
</dbReference>
<dbReference type="Proteomes" id="UP001164374">
    <property type="component" value="Unassembled WGS sequence"/>
</dbReference>
<feature type="region of interest" description="Disordered" evidence="1">
    <location>
        <begin position="60"/>
        <end position="82"/>
    </location>
</feature>
<evidence type="ECO:0008006" key="4">
    <source>
        <dbReference type="Google" id="ProtNLM"/>
    </source>
</evidence>
<evidence type="ECO:0000313" key="3">
    <source>
        <dbReference type="Proteomes" id="UP001164374"/>
    </source>
</evidence>
<sequence length="499" mass="54920">MVPYFLQRLGLDTTADERAIRRAYARELKKIDQENDPEAFQSLRSAYDAALLWDKQTSRPVATSSTGADHQDAAGVSGPETVRSFAPRNVAVPKLRRDLPQDMPAAPAQRDDPSVIAERAYAGFMETFTQAMADPLAVPNYEPWQAAIEELLESEALVSIAARDIFERKVAHFLTQGWKRGHEALFVAASNVFRWNEDRRHLQRFGNVGFVLDRALQERALFDCQQPKDRALQRTLIVRLRSSAEPTAKELQSSFAILENVVRNFPTWLGIITDVDQLSRWRELHAALPLRKQAKPISVKPATRASAKTGSSGYGWAAVLFLIFLANAARLVGSGPTLPPLAVPTTSATSKLELPLEPPPASQASGGTTSTSFAPPIAPRPLSQKAVAALVKRTPSPEVCDEVFRISQVHGLGTRQQDADPGPAFDRQIMACVGKRYWPPSMVSDVSVEQAFRREKARLAVENRKLQADLAKIRLNPPATYPPGAVPQVKGIFKDSAIP</sequence>
<reference evidence="2" key="1">
    <citation type="journal article" date="2023" name="Front. Microbiol.">
        <title>Ralstonia chuxiongensis sp. nov., Ralstonia mojiangensis sp. nov., and Ralstonia soli sp. nov., isolated from tobacco fields, are three novel species in the family Burkholderiaceae.</title>
        <authorList>
            <person name="Lu C.H."/>
            <person name="Zhang Y.Y."/>
            <person name="Jiang N."/>
            <person name="Chen W."/>
            <person name="Shao X."/>
            <person name="Zhao Z.M."/>
            <person name="Lu W.L."/>
            <person name="Hu X."/>
            <person name="Xi Y.X."/>
            <person name="Zou S.Y."/>
            <person name="Wei Q.J."/>
            <person name="Lin Z.L."/>
            <person name="Gong L."/>
            <person name="Gai X.T."/>
            <person name="Zhang L.Q."/>
            <person name="Li J.Y."/>
            <person name="Jin Y."/>
            <person name="Xia Z.Y."/>
        </authorList>
    </citation>
    <scope>NUCLEOTIDE SEQUENCE</scope>
    <source>
        <strain evidence="2">22TCCZM01-4</strain>
    </source>
</reference>
<evidence type="ECO:0000256" key="1">
    <source>
        <dbReference type="SAM" id="MobiDB-lite"/>
    </source>
</evidence>
<feature type="region of interest" description="Disordered" evidence="1">
    <location>
        <begin position="349"/>
        <end position="378"/>
    </location>
</feature>
<organism evidence="2 3">
    <name type="scientific">Ralstonia mojiangensis</name>
    <dbReference type="NCBI Taxonomy" id="2953895"/>
    <lineage>
        <taxon>Bacteria</taxon>
        <taxon>Pseudomonadati</taxon>
        <taxon>Pseudomonadota</taxon>
        <taxon>Betaproteobacteria</taxon>
        <taxon>Burkholderiales</taxon>
        <taxon>Burkholderiaceae</taxon>
        <taxon>Ralstonia</taxon>
    </lineage>
</organism>
<proteinExistence type="predicted"/>
<name>A0AAE3I4E2_9RALS</name>
<dbReference type="AlphaFoldDB" id="A0AAE3I4E2"/>